<gene>
    <name evidence="3" type="ORF">HDIA_3521</name>
</gene>
<protein>
    <recommendedName>
        <fullName evidence="2">YrhK domain-containing protein</fullName>
    </recommendedName>
</protein>
<evidence type="ECO:0000259" key="2">
    <source>
        <dbReference type="Pfam" id="PF14145"/>
    </source>
</evidence>
<dbReference type="InterPro" id="IPR025424">
    <property type="entry name" value="YrhK_domain"/>
</dbReference>
<dbReference type="RefSeq" id="WP_099557370.1">
    <property type="nucleotide sequence ID" value="NZ_LT960614.1"/>
</dbReference>
<keyword evidence="1" id="KW-0472">Membrane</keyword>
<dbReference type="Proteomes" id="UP000223606">
    <property type="component" value="Chromosome 1"/>
</dbReference>
<keyword evidence="4" id="KW-1185">Reference proteome</keyword>
<dbReference type="AlphaFoldDB" id="A0A2C9D9S0"/>
<dbReference type="Pfam" id="PF14145">
    <property type="entry name" value="YrhK"/>
    <property type="match status" value="1"/>
</dbReference>
<evidence type="ECO:0000313" key="3">
    <source>
        <dbReference type="EMBL" id="SON57062.1"/>
    </source>
</evidence>
<keyword evidence="1" id="KW-0812">Transmembrane</keyword>
<feature type="transmembrane region" description="Helical" evidence="1">
    <location>
        <begin position="52"/>
        <end position="70"/>
    </location>
</feature>
<organism evidence="3 4">
    <name type="scientific">Hartmannibacter diazotrophicus</name>
    <dbReference type="NCBI Taxonomy" id="1482074"/>
    <lineage>
        <taxon>Bacteria</taxon>
        <taxon>Pseudomonadati</taxon>
        <taxon>Pseudomonadota</taxon>
        <taxon>Alphaproteobacteria</taxon>
        <taxon>Hyphomicrobiales</taxon>
        <taxon>Pleomorphomonadaceae</taxon>
        <taxon>Hartmannibacter</taxon>
    </lineage>
</organism>
<dbReference type="EMBL" id="LT960614">
    <property type="protein sequence ID" value="SON57062.1"/>
    <property type="molecule type" value="Genomic_DNA"/>
</dbReference>
<accession>A0A2C9D9S0</accession>
<keyword evidence="1" id="KW-1133">Transmembrane helix</keyword>
<feature type="domain" description="YrhK" evidence="2">
    <location>
        <begin position="21"/>
        <end position="75"/>
    </location>
</feature>
<sequence>MQLFHPDRQRRYQNDTKTYAIFELAYTSVDLAAAILFIVGSVMFFYQAYQTPGTWCFLVGSIFFAMKPTLRITREFFYLHDGDYDDLARRLKE</sequence>
<feature type="transmembrane region" description="Helical" evidence="1">
    <location>
        <begin position="21"/>
        <end position="46"/>
    </location>
</feature>
<dbReference type="KEGG" id="hdi:HDIA_3521"/>
<proteinExistence type="predicted"/>
<reference evidence="4" key="1">
    <citation type="submission" date="2017-09" db="EMBL/GenBank/DDBJ databases">
        <title>Genome sequence of Nannocystis excedens DSM 71.</title>
        <authorList>
            <person name="Blom J."/>
        </authorList>
    </citation>
    <scope>NUCLEOTIDE SEQUENCE [LARGE SCALE GENOMIC DNA]</scope>
    <source>
        <strain evidence="4">type strain: E19</strain>
    </source>
</reference>
<evidence type="ECO:0000256" key="1">
    <source>
        <dbReference type="SAM" id="Phobius"/>
    </source>
</evidence>
<evidence type="ECO:0000313" key="4">
    <source>
        <dbReference type="Proteomes" id="UP000223606"/>
    </source>
</evidence>
<name>A0A2C9D9S0_9HYPH</name>
<dbReference type="OrthoDB" id="5862062at2"/>